<dbReference type="Proteomes" id="UP000801428">
    <property type="component" value="Unassembled WGS sequence"/>
</dbReference>
<feature type="compositionally biased region" description="Polar residues" evidence="1">
    <location>
        <begin position="200"/>
        <end position="213"/>
    </location>
</feature>
<dbReference type="AlphaFoldDB" id="A0A9P4T9Q5"/>
<sequence>MSDLLNLPRELREEILRHATLPPTIYTSSIGEADKSYVDSRIFLPSHPPASLLASCRQLRQECLEHHAHLLNSGISMKSTPSEEQSADSTSNTSSSDGDFDLAAEQAVDDGVTLRLTLEVQRGRRGQFGGHHIPDRTELSPRFLSLLPLIEHTRKLKLVIWPGFDWWNGPSQTASLERWRQKKAMLKRINAYQVGHTEPPSETQAPEASSATKIQPDAVSVAIEKILEQLPVVEELDLNILIATGDLFRWDLPDVKWEKIQPWLDGAVTKRGCQQLRKVSRRLISVWQKPELEIASHQPFYIQKEKRSDVMSNTWCVERQGGWRAPMFEHIAQLAALELPEISIDETFERVDADQTE</sequence>
<evidence type="ECO:0000313" key="2">
    <source>
        <dbReference type="EMBL" id="KAF2997972.1"/>
    </source>
</evidence>
<feature type="compositionally biased region" description="Low complexity" evidence="1">
    <location>
        <begin position="87"/>
        <end position="97"/>
    </location>
</feature>
<proteinExistence type="predicted"/>
<evidence type="ECO:0000313" key="3">
    <source>
        <dbReference type="Proteomes" id="UP000801428"/>
    </source>
</evidence>
<reference evidence="2" key="1">
    <citation type="submission" date="2019-04" db="EMBL/GenBank/DDBJ databases">
        <title>Sequencing of skin fungus with MAO and IRED activity.</title>
        <authorList>
            <person name="Marsaioli A.J."/>
            <person name="Bonatto J.M.C."/>
            <person name="Reis Junior O."/>
        </authorList>
    </citation>
    <scope>NUCLEOTIDE SEQUENCE</scope>
    <source>
        <strain evidence="2">30M1</strain>
    </source>
</reference>
<feature type="region of interest" description="Disordered" evidence="1">
    <location>
        <begin position="193"/>
        <end position="213"/>
    </location>
</feature>
<dbReference type="EMBL" id="SWKU01000021">
    <property type="protein sequence ID" value="KAF2997972.1"/>
    <property type="molecule type" value="Genomic_DNA"/>
</dbReference>
<comment type="caution">
    <text evidence="2">The sequence shown here is derived from an EMBL/GenBank/DDBJ whole genome shotgun (WGS) entry which is preliminary data.</text>
</comment>
<feature type="region of interest" description="Disordered" evidence="1">
    <location>
        <begin position="74"/>
        <end position="99"/>
    </location>
</feature>
<keyword evidence="3" id="KW-1185">Reference proteome</keyword>
<gene>
    <name evidence="2" type="ORF">E8E13_006461</name>
</gene>
<organism evidence="2 3">
    <name type="scientific">Curvularia kusanoi</name>
    <name type="common">Cochliobolus kusanoi</name>
    <dbReference type="NCBI Taxonomy" id="90978"/>
    <lineage>
        <taxon>Eukaryota</taxon>
        <taxon>Fungi</taxon>
        <taxon>Dikarya</taxon>
        <taxon>Ascomycota</taxon>
        <taxon>Pezizomycotina</taxon>
        <taxon>Dothideomycetes</taxon>
        <taxon>Pleosporomycetidae</taxon>
        <taxon>Pleosporales</taxon>
        <taxon>Pleosporineae</taxon>
        <taxon>Pleosporaceae</taxon>
        <taxon>Curvularia</taxon>
    </lineage>
</organism>
<protein>
    <submittedName>
        <fullName evidence="2">Uncharacterized protein</fullName>
    </submittedName>
</protein>
<name>A0A9P4T9Q5_CURKU</name>
<feature type="compositionally biased region" description="Polar residues" evidence="1">
    <location>
        <begin position="74"/>
        <end position="84"/>
    </location>
</feature>
<dbReference type="OrthoDB" id="3894566at2759"/>
<evidence type="ECO:0000256" key="1">
    <source>
        <dbReference type="SAM" id="MobiDB-lite"/>
    </source>
</evidence>
<accession>A0A9P4T9Q5</accession>